<feature type="domain" description="Alcohol dehydrogenase-like N-terminal" evidence="6">
    <location>
        <begin position="2"/>
        <end position="118"/>
    </location>
</feature>
<gene>
    <name evidence="7" type="ORF">GCM10011401_02990</name>
</gene>
<dbReference type="Pfam" id="PF08240">
    <property type="entry name" value="ADH_N"/>
    <property type="match status" value="1"/>
</dbReference>
<keyword evidence="3" id="KW-0479">Metal-binding</keyword>
<evidence type="ECO:0000256" key="5">
    <source>
        <dbReference type="ARBA" id="ARBA00023002"/>
    </source>
</evidence>
<dbReference type="GO" id="GO:0000721">
    <property type="term" value="F:(R,R)-butanediol dehydrogenase activity"/>
    <property type="evidence" value="ECO:0007669"/>
    <property type="project" value="TreeGrafter"/>
</dbReference>
<comment type="similarity">
    <text evidence="2">Belongs to the zinc-containing alcohol dehydrogenase family.</text>
</comment>
<evidence type="ECO:0000313" key="8">
    <source>
        <dbReference type="Proteomes" id="UP000633136"/>
    </source>
</evidence>
<dbReference type="SUPFAM" id="SSF50129">
    <property type="entry name" value="GroES-like"/>
    <property type="match status" value="1"/>
</dbReference>
<accession>A0A917AKV5</accession>
<protein>
    <recommendedName>
        <fullName evidence="6">Alcohol dehydrogenase-like N-terminal domain-containing protein</fullName>
    </recommendedName>
</protein>
<sequence length="246" mass="25859">MKIQVSRNGICGTDLHEYYDGPIFIPADGPHPITGRQKPLVMGHEFSGTVVEAGPGVTEVQVGDRVAVEPIYRCGKCRPCVSGNYNLCREIGFHGLMADGAMAEYTVVPQSQVHRLPDSVPLEMGALVEPMSVAYHAAKLSGISDQGTALIYGAGPIGIGIWFALRGMGVTEIAVVEPSAGRRASIEALGAETLDPGAVDVPEVIAERTSGLGADAAFDAAGVAPEQLYRWCTPARPENCVPDCGE</sequence>
<evidence type="ECO:0000256" key="3">
    <source>
        <dbReference type="ARBA" id="ARBA00022723"/>
    </source>
</evidence>
<dbReference type="SUPFAM" id="SSF51735">
    <property type="entry name" value="NAD(P)-binding Rossmann-fold domains"/>
    <property type="match status" value="1"/>
</dbReference>
<dbReference type="InterPro" id="IPR013154">
    <property type="entry name" value="ADH-like_N"/>
</dbReference>
<dbReference type="PANTHER" id="PTHR43161:SF23">
    <property type="entry name" value="(R,R)-BUTANEDIOL DEHYDROGENASE-RELATED"/>
    <property type="match status" value="1"/>
</dbReference>
<reference evidence="7" key="1">
    <citation type="journal article" date="2014" name="Int. J. Syst. Evol. Microbiol.">
        <title>Complete genome sequence of Corynebacterium casei LMG S-19264T (=DSM 44701T), isolated from a smear-ripened cheese.</title>
        <authorList>
            <consortium name="US DOE Joint Genome Institute (JGI-PGF)"/>
            <person name="Walter F."/>
            <person name="Albersmeier A."/>
            <person name="Kalinowski J."/>
            <person name="Ruckert C."/>
        </authorList>
    </citation>
    <scope>NUCLEOTIDE SEQUENCE</scope>
    <source>
        <strain evidence="7">CGMCC 1.15388</strain>
    </source>
</reference>
<comment type="cofactor">
    <cofactor evidence="1">
        <name>Zn(2+)</name>
        <dbReference type="ChEBI" id="CHEBI:29105"/>
    </cofactor>
</comment>
<dbReference type="InterPro" id="IPR036291">
    <property type="entry name" value="NAD(P)-bd_dom_sf"/>
</dbReference>
<proteinExistence type="inferred from homology"/>
<dbReference type="RefSeq" id="WP_229658697.1">
    <property type="nucleotide sequence ID" value="NZ_BMIS01000001.1"/>
</dbReference>
<dbReference type="GO" id="GO:0008270">
    <property type="term" value="F:zinc ion binding"/>
    <property type="evidence" value="ECO:0007669"/>
    <property type="project" value="InterPro"/>
</dbReference>
<dbReference type="AlphaFoldDB" id="A0A917AKV5"/>
<dbReference type="GO" id="GO:0005737">
    <property type="term" value="C:cytoplasm"/>
    <property type="evidence" value="ECO:0007669"/>
    <property type="project" value="TreeGrafter"/>
</dbReference>
<organism evidence="7 8">
    <name type="scientific">Nesterenkonia cremea</name>
    <dbReference type="NCBI Taxonomy" id="1882340"/>
    <lineage>
        <taxon>Bacteria</taxon>
        <taxon>Bacillati</taxon>
        <taxon>Actinomycetota</taxon>
        <taxon>Actinomycetes</taxon>
        <taxon>Micrococcales</taxon>
        <taxon>Micrococcaceae</taxon>
        <taxon>Nesterenkonia</taxon>
    </lineage>
</organism>
<dbReference type="PROSITE" id="PS00059">
    <property type="entry name" value="ADH_ZINC"/>
    <property type="match status" value="1"/>
</dbReference>
<evidence type="ECO:0000259" key="6">
    <source>
        <dbReference type="Pfam" id="PF08240"/>
    </source>
</evidence>
<dbReference type="InterPro" id="IPR002328">
    <property type="entry name" value="ADH_Zn_CS"/>
</dbReference>
<evidence type="ECO:0000256" key="2">
    <source>
        <dbReference type="ARBA" id="ARBA00008072"/>
    </source>
</evidence>
<evidence type="ECO:0000256" key="4">
    <source>
        <dbReference type="ARBA" id="ARBA00022833"/>
    </source>
</evidence>
<keyword evidence="8" id="KW-1185">Reference proteome</keyword>
<name>A0A917AKV5_9MICC</name>
<dbReference type="Gene3D" id="3.90.180.10">
    <property type="entry name" value="Medium-chain alcohol dehydrogenases, catalytic domain"/>
    <property type="match status" value="1"/>
</dbReference>
<keyword evidence="5" id="KW-0560">Oxidoreductase</keyword>
<evidence type="ECO:0000256" key="1">
    <source>
        <dbReference type="ARBA" id="ARBA00001947"/>
    </source>
</evidence>
<dbReference type="EMBL" id="BMIS01000001">
    <property type="protein sequence ID" value="GGE59590.1"/>
    <property type="molecule type" value="Genomic_DNA"/>
</dbReference>
<dbReference type="InterPro" id="IPR011032">
    <property type="entry name" value="GroES-like_sf"/>
</dbReference>
<dbReference type="Proteomes" id="UP000633136">
    <property type="component" value="Unassembled WGS sequence"/>
</dbReference>
<evidence type="ECO:0000313" key="7">
    <source>
        <dbReference type="EMBL" id="GGE59590.1"/>
    </source>
</evidence>
<dbReference type="PANTHER" id="PTHR43161">
    <property type="entry name" value="SORBITOL DEHYDROGENASE"/>
    <property type="match status" value="1"/>
</dbReference>
<dbReference type="GO" id="GO:0034079">
    <property type="term" value="P:butanediol biosynthetic process"/>
    <property type="evidence" value="ECO:0007669"/>
    <property type="project" value="TreeGrafter"/>
</dbReference>
<reference evidence="7" key="2">
    <citation type="submission" date="2020-09" db="EMBL/GenBank/DDBJ databases">
        <authorList>
            <person name="Sun Q."/>
            <person name="Zhou Y."/>
        </authorList>
    </citation>
    <scope>NUCLEOTIDE SEQUENCE</scope>
    <source>
        <strain evidence="7">CGMCC 1.15388</strain>
    </source>
</reference>
<dbReference type="Gene3D" id="3.40.50.720">
    <property type="entry name" value="NAD(P)-binding Rossmann-like Domain"/>
    <property type="match status" value="1"/>
</dbReference>
<comment type="caution">
    <text evidence="7">The sequence shown here is derived from an EMBL/GenBank/DDBJ whole genome shotgun (WGS) entry which is preliminary data.</text>
</comment>
<keyword evidence="4" id="KW-0862">Zinc</keyword>